<gene>
    <name evidence="8" type="ORF">V3328_25510</name>
</gene>
<evidence type="ECO:0000256" key="1">
    <source>
        <dbReference type="ARBA" id="ARBA00004370"/>
    </source>
</evidence>
<dbReference type="GO" id="GO:0016020">
    <property type="term" value="C:membrane"/>
    <property type="evidence" value="ECO:0007669"/>
    <property type="project" value="UniProtKB-SubCell"/>
</dbReference>
<dbReference type="EMBL" id="JAZHOF010000014">
    <property type="protein sequence ID" value="MEJ8574857.1"/>
    <property type="molecule type" value="Genomic_DNA"/>
</dbReference>
<keyword evidence="3 6" id="KW-1133">Transmembrane helix</keyword>
<organism evidence="8 9">
    <name type="scientific">Microbaculum marinum</name>
    <dbReference type="NCBI Taxonomy" id="1764581"/>
    <lineage>
        <taxon>Bacteria</taxon>
        <taxon>Pseudomonadati</taxon>
        <taxon>Pseudomonadota</taxon>
        <taxon>Alphaproteobacteria</taxon>
        <taxon>Hyphomicrobiales</taxon>
        <taxon>Tepidamorphaceae</taxon>
        <taxon>Microbaculum</taxon>
    </lineage>
</organism>
<name>A0AAW9RM91_9HYPH</name>
<dbReference type="InterPro" id="IPR010817">
    <property type="entry name" value="HemY_N"/>
</dbReference>
<proteinExistence type="predicted"/>
<feature type="domain" description="HemY N-terminal" evidence="7">
    <location>
        <begin position="26"/>
        <end position="132"/>
    </location>
</feature>
<protein>
    <submittedName>
        <fullName evidence="8">Heme biosynthesis HemY N-terminal domain-containing protein</fullName>
    </submittedName>
</protein>
<keyword evidence="4 6" id="KW-0472">Membrane</keyword>
<dbReference type="PRINTS" id="PR01217">
    <property type="entry name" value="PRICHEXTENSN"/>
</dbReference>
<dbReference type="RefSeq" id="WP_340332551.1">
    <property type="nucleotide sequence ID" value="NZ_JAZHOF010000014.1"/>
</dbReference>
<dbReference type="SUPFAM" id="SSF48452">
    <property type="entry name" value="TPR-like"/>
    <property type="match status" value="1"/>
</dbReference>
<evidence type="ECO:0000313" key="9">
    <source>
        <dbReference type="Proteomes" id="UP001378188"/>
    </source>
</evidence>
<accession>A0AAW9RM91</accession>
<feature type="compositionally biased region" description="Basic and acidic residues" evidence="5">
    <location>
        <begin position="651"/>
        <end position="667"/>
    </location>
</feature>
<comment type="caution">
    <text evidence="8">The sequence shown here is derived from an EMBL/GenBank/DDBJ whole genome shotgun (WGS) entry which is preliminary data.</text>
</comment>
<dbReference type="AlphaFoldDB" id="A0AAW9RM91"/>
<keyword evidence="2 6" id="KW-0812">Transmembrane</keyword>
<evidence type="ECO:0000256" key="4">
    <source>
        <dbReference type="ARBA" id="ARBA00023136"/>
    </source>
</evidence>
<dbReference type="Proteomes" id="UP001378188">
    <property type="component" value="Unassembled WGS sequence"/>
</dbReference>
<feature type="compositionally biased region" description="Low complexity" evidence="5">
    <location>
        <begin position="456"/>
        <end position="472"/>
    </location>
</feature>
<evidence type="ECO:0000256" key="2">
    <source>
        <dbReference type="ARBA" id="ARBA00022692"/>
    </source>
</evidence>
<evidence type="ECO:0000256" key="5">
    <source>
        <dbReference type="SAM" id="MobiDB-lite"/>
    </source>
</evidence>
<sequence>MIRVALYILLVGVVAFGAAWLADRPGDIVLDWQGWHVETSLMVAAVAVLVIFVALMIVWTLIRWILHGPAAMSGFFRERRQTKGYRALSRGMIAAAAGDARLARHSAKEADKLLRDEPLALLLDAQAAQLSGDRKAARKAFETMAERPDTELLGLRGLLIEAQRAGDEETARLCVARAAERAPGLGWAANALLEQQTREGDWQAALATVERNAEHRLIDKKAAKRSRAVLMTAQAIEVEEAEPERALALALEAHKLAPELVPAAVVAGRLSAAAGNTRQVTRIIEKTWRQSPHPDLAEVYAHARPGDSARDRLKRAQTLLQKMPNNEEGRIAVAVAAIEARDWKEARKAVEPLTRSAPSQRICMLMADIEEGETGDAGKVREWLARAVRAPRDPAWTADGYIAAEWAPVSPITGQLDAFEWKVPVEALTAPGQDEPDTPAEAIDAPRAMIEVTPQPATRAPTGAAAPQASPAPATPAPASPAPASAATGSMSPGSAPTGSPAPAGPAAATTAPAGPEANKPAPAPAETPKTVAPEPDAKTPKIEKTETAKTGSAPAAGAAAAAATGPAPPVAPASPARSSAEKASDTGTPGAAAAPGSASDAPRKTPETEARSAPVPEKTPPQKASPEQTGPEKTGPEKTGPEKTGPQRTGTEKSETGATRPDRSGKPEAPVPVGADATPEPGGDRSAEEHRDAVPMAFDRPPDDPGPVPDDEDTDKPKRRFGLF</sequence>
<feature type="compositionally biased region" description="Low complexity" evidence="5">
    <location>
        <begin position="549"/>
        <end position="566"/>
    </location>
</feature>
<dbReference type="Gene3D" id="1.25.40.10">
    <property type="entry name" value="Tetratricopeptide repeat domain"/>
    <property type="match status" value="1"/>
</dbReference>
<feature type="region of interest" description="Disordered" evidence="5">
    <location>
        <begin position="456"/>
        <end position="725"/>
    </location>
</feature>
<feature type="compositionally biased region" description="Low complexity" evidence="5">
    <location>
        <begin position="482"/>
        <end position="535"/>
    </location>
</feature>
<feature type="compositionally biased region" description="Basic and acidic residues" evidence="5">
    <location>
        <begin position="602"/>
        <end position="611"/>
    </location>
</feature>
<feature type="compositionally biased region" description="Low complexity" evidence="5">
    <location>
        <begin position="586"/>
        <end position="601"/>
    </location>
</feature>
<comment type="subcellular location">
    <subcellularLocation>
        <location evidence="1">Membrane</location>
    </subcellularLocation>
</comment>
<keyword evidence="9" id="KW-1185">Reference proteome</keyword>
<evidence type="ECO:0000259" key="7">
    <source>
        <dbReference type="Pfam" id="PF07219"/>
    </source>
</evidence>
<feature type="transmembrane region" description="Helical" evidence="6">
    <location>
        <begin position="45"/>
        <end position="66"/>
    </location>
</feature>
<dbReference type="InterPro" id="IPR011990">
    <property type="entry name" value="TPR-like_helical_dom_sf"/>
</dbReference>
<feature type="compositionally biased region" description="Basic and acidic residues" evidence="5">
    <location>
        <begin position="683"/>
        <end position="694"/>
    </location>
</feature>
<dbReference type="Pfam" id="PF07219">
    <property type="entry name" value="HemY_N"/>
    <property type="match status" value="1"/>
</dbReference>
<evidence type="ECO:0000256" key="3">
    <source>
        <dbReference type="ARBA" id="ARBA00022989"/>
    </source>
</evidence>
<feature type="compositionally biased region" description="Basic and acidic residues" evidence="5">
    <location>
        <begin position="536"/>
        <end position="548"/>
    </location>
</feature>
<evidence type="ECO:0000256" key="6">
    <source>
        <dbReference type="SAM" id="Phobius"/>
    </source>
</evidence>
<reference evidence="8 9" key="1">
    <citation type="submission" date="2024-02" db="EMBL/GenBank/DDBJ databases">
        <title>Genome analysis and characterization of Microbaculum marinisediminis sp. nov., isolated from marine sediment.</title>
        <authorList>
            <person name="Du Z.-J."/>
            <person name="Ye Y.-Q."/>
            <person name="Zhang Z.-R."/>
            <person name="Yuan S.-M."/>
            <person name="Zhang X.-Y."/>
        </authorList>
    </citation>
    <scope>NUCLEOTIDE SEQUENCE [LARGE SCALE GENOMIC DNA]</scope>
    <source>
        <strain evidence="8 9">SDUM1044001</strain>
    </source>
</reference>
<evidence type="ECO:0000313" key="8">
    <source>
        <dbReference type="EMBL" id="MEJ8574857.1"/>
    </source>
</evidence>